<dbReference type="Proteomes" id="UP001519887">
    <property type="component" value="Unassembled WGS sequence"/>
</dbReference>
<protein>
    <recommendedName>
        <fullName evidence="4">Helicase C-terminal domain-containing protein</fullName>
    </recommendedName>
</protein>
<name>A0ABS7C0B9_9BACL</name>
<evidence type="ECO:0000256" key="2">
    <source>
        <dbReference type="ARBA" id="ARBA00022840"/>
    </source>
</evidence>
<keyword evidence="1" id="KW-0547">Nucleotide-binding</keyword>
<evidence type="ECO:0000256" key="1">
    <source>
        <dbReference type="ARBA" id="ARBA00022741"/>
    </source>
</evidence>
<keyword evidence="6" id="KW-1185">Reference proteome</keyword>
<feature type="non-terminal residue" evidence="5">
    <location>
        <position position="1"/>
    </location>
</feature>
<dbReference type="EMBL" id="JAHZIK010000177">
    <property type="protein sequence ID" value="MBW7454265.1"/>
    <property type="molecule type" value="Genomic_DNA"/>
</dbReference>
<gene>
    <name evidence="5" type="ORF">K0U00_09510</name>
</gene>
<sequence>PVSKLLRQRTLPHLLVSALKISIGRGAQVFMFVQQIRDVQPLVGKLQTLFPDIAIEGTSSKDGGRADKVLHFRDRSIRLLVTTTILERGVTVPKSDVYILDADGKLFDDASLVQMAGRAGRSKDDPAGHVYFCASARTKSQKSAIAQIRGMNRIARKNGYLVTPGKE</sequence>
<comment type="caution">
    <text evidence="5">The sequence shown here is derived from an EMBL/GenBank/DDBJ whole genome shotgun (WGS) entry which is preliminary data.</text>
</comment>
<organism evidence="5 6">
    <name type="scientific">Paenibacillus sepulcri</name>
    <dbReference type="NCBI Taxonomy" id="359917"/>
    <lineage>
        <taxon>Bacteria</taxon>
        <taxon>Bacillati</taxon>
        <taxon>Bacillota</taxon>
        <taxon>Bacilli</taxon>
        <taxon>Bacillales</taxon>
        <taxon>Paenibacillaceae</taxon>
        <taxon>Paenibacillus</taxon>
    </lineage>
</organism>
<dbReference type="Pfam" id="PF00271">
    <property type="entry name" value="Helicase_C"/>
    <property type="match status" value="1"/>
</dbReference>
<dbReference type="SMART" id="SM00490">
    <property type="entry name" value="HELICc"/>
    <property type="match status" value="1"/>
</dbReference>
<evidence type="ECO:0000259" key="4">
    <source>
        <dbReference type="PROSITE" id="PS51194"/>
    </source>
</evidence>
<dbReference type="SUPFAM" id="SSF52540">
    <property type="entry name" value="P-loop containing nucleoside triphosphate hydrolases"/>
    <property type="match status" value="1"/>
</dbReference>
<evidence type="ECO:0000313" key="6">
    <source>
        <dbReference type="Proteomes" id="UP001519887"/>
    </source>
</evidence>
<dbReference type="PANTHER" id="PTHR30580">
    <property type="entry name" value="PRIMOSOMAL PROTEIN N"/>
    <property type="match status" value="1"/>
</dbReference>
<keyword evidence="3" id="KW-0238">DNA-binding</keyword>
<accession>A0ABS7C0B9</accession>
<dbReference type="PROSITE" id="PS51194">
    <property type="entry name" value="HELICASE_CTER"/>
    <property type="match status" value="1"/>
</dbReference>
<dbReference type="InterPro" id="IPR001650">
    <property type="entry name" value="Helicase_C-like"/>
</dbReference>
<proteinExistence type="predicted"/>
<keyword evidence="2" id="KW-0067">ATP-binding</keyword>
<feature type="domain" description="Helicase C-terminal" evidence="4">
    <location>
        <begin position="10"/>
        <end position="167"/>
    </location>
</feature>
<dbReference type="Gene3D" id="3.40.50.300">
    <property type="entry name" value="P-loop containing nucleotide triphosphate hydrolases"/>
    <property type="match status" value="1"/>
</dbReference>
<evidence type="ECO:0000313" key="5">
    <source>
        <dbReference type="EMBL" id="MBW7454265.1"/>
    </source>
</evidence>
<reference evidence="5 6" key="1">
    <citation type="submission" date="2021-07" db="EMBL/GenBank/DDBJ databases">
        <title>Paenibacillus radiodurans sp. nov., isolated from the southeastern edge of Tengger Desert.</title>
        <authorList>
            <person name="Zhang G."/>
        </authorList>
    </citation>
    <scope>NUCLEOTIDE SEQUENCE [LARGE SCALE GENOMIC DNA]</scope>
    <source>
        <strain evidence="5 6">CCM 7311</strain>
    </source>
</reference>
<evidence type="ECO:0000256" key="3">
    <source>
        <dbReference type="ARBA" id="ARBA00023125"/>
    </source>
</evidence>
<dbReference type="InterPro" id="IPR027417">
    <property type="entry name" value="P-loop_NTPase"/>
</dbReference>
<dbReference type="PANTHER" id="PTHR30580:SF1">
    <property type="entry name" value="COMF OPERON PROTEIN 1"/>
    <property type="match status" value="1"/>
</dbReference>